<reference evidence="2" key="1">
    <citation type="submission" date="2021-04" db="EMBL/GenBank/DDBJ databases">
        <title>Sinoanaerobacter chloroacetimidivorans sp. nov., an obligate anaerobic bacterium isolated from anaerobic sludge.</title>
        <authorList>
            <person name="Bao Y."/>
        </authorList>
    </citation>
    <scope>NUCLEOTIDE SEQUENCE</scope>
    <source>
        <strain evidence="2">BAD-6</strain>
    </source>
</reference>
<dbReference type="RefSeq" id="WP_227017817.1">
    <property type="nucleotide sequence ID" value="NZ_JAGSND010000003.1"/>
</dbReference>
<reference evidence="2" key="2">
    <citation type="submission" date="2021-04" db="EMBL/GenBank/DDBJ databases">
        <authorList>
            <person name="Liu J."/>
        </authorList>
    </citation>
    <scope>NUCLEOTIDE SEQUENCE</scope>
    <source>
        <strain evidence="2">BAD-6</strain>
    </source>
</reference>
<name>A0A8J7VYX5_9FIRM</name>
<evidence type="ECO:0000259" key="1">
    <source>
        <dbReference type="Pfam" id="PF24963"/>
    </source>
</evidence>
<organism evidence="2 3">
    <name type="scientific">Sinanaerobacter chloroacetimidivorans</name>
    <dbReference type="NCBI Taxonomy" id="2818044"/>
    <lineage>
        <taxon>Bacteria</taxon>
        <taxon>Bacillati</taxon>
        <taxon>Bacillota</taxon>
        <taxon>Clostridia</taxon>
        <taxon>Peptostreptococcales</taxon>
        <taxon>Anaerovoracaceae</taxon>
        <taxon>Sinanaerobacter</taxon>
    </lineage>
</organism>
<comment type="caution">
    <text evidence="2">The sequence shown here is derived from an EMBL/GenBank/DDBJ whole genome shotgun (WGS) entry which is preliminary data.</text>
</comment>
<dbReference type="AlphaFoldDB" id="A0A8J7VYX5"/>
<sequence>MKLIYVASPYAGDVEKNITFARRACRYVMEQGHAFFAPHLLYPQILDDTDPEERKAGMKFGIRILEICDELWVCGDRISMGMEAEIELAKQLGIPIRYVSEEQILGNMQEEGKEIRIIQEGRVKIEKAYPQDSQGMRSMTGLR</sequence>
<keyword evidence="3" id="KW-1185">Reference proteome</keyword>
<feature type="domain" description="DUF7768" evidence="1">
    <location>
        <begin position="2"/>
        <end position="98"/>
    </location>
</feature>
<dbReference type="Pfam" id="PF24963">
    <property type="entry name" value="DUF7768"/>
    <property type="match status" value="1"/>
</dbReference>
<evidence type="ECO:0000313" key="2">
    <source>
        <dbReference type="EMBL" id="MBR0597692.1"/>
    </source>
</evidence>
<proteinExistence type="predicted"/>
<accession>A0A8J7VYX5</accession>
<gene>
    <name evidence="2" type="ORF">KCX82_07405</name>
</gene>
<dbReference type="SUPFAM" id="SSF52309">
    <property type="entry name" value="N-(deoxy)ribosyltransferase-like"/>
    <property type="match status" value="1"/>
</dbReference>
<dbReference type="EMBL" id="JAGSND010000003">
    <property type="protein sequence ID" value="MBR0597692.1"/>
    <property type="molecule type" value="Genomic_DNA"/>
</dbReference>
<evidence type="ECO:0000313" key="3">
    <source>
        <dbReference type="Proteomes" id="UP000675664"/>
    </source>
</evidence>
<dbReference type="InterPro" id="IPR056670">
    <property type="entry name" value="DUF7768"/>
</dbReference>
<protein>
    <submittedName>
        <fullName evidence="2">DUF4406 domain-containing protein</fullName>
    </submittedName>
</protein>
<dbReference type="Gene3D" id="3.40.50.10400">
    <property type="entry name" value="Hypothetical protein PA1492"/>
    <property type="match status" value="1"/>
</dbReference>
<dbReference type="Proteomes" id="UP000675664">
    <property type="component" value="Unassembled WGS sequence"/>
</dbReference>